<organism evidence="1 2">
    <name type="scientific">Glarea lozoyensis (strain ATCC 74030 / MF5533)</name>
    <dbReference type="NCBI Taxonomy" id="1104152"/>
    <lineage>
        <taxon>Eukaryota</taxon>
        <taxon>Fungi</taxon>
        <taxon>Dikarya</taxon>
        <taxon>Ascomycota</taxon>
        <taxon>Pezizomycotina</taxon>
        <taxon>Leotiomycetes</taxon>
        <taxon>Helotiales</taxon>
        <taxon>Helotiaceae</taxon>
        <taxon>Glarea</taxon>
    </lineage>
</organism>
<sequence length="109" mass="12228">MKESERQRSFGPKSRSGLLPVRTAAIALAALAKASQSSKTARKQKTASMPSVDVTREALNHHAFALRWYQKAIRSMRGSFEHENPSLVSIRLTAIKTQQQHRSALVSWR</sequence>
<dbReference type="OrthoDB" id="2593732at2759"/>
<accession>H0EYP7</accession>
<evidence type="ECO:0000313" key="1">
    <source>
        <dbReference type="EMBL" id="EHK96365.1"/>
    </source>
</evidence>
<gene>
    <name evidence="1" type="ORF">M7I_7954</name>
</gene>
<proteinExistence type="predicted"/>
<dbReference type="AlphaFoldDB" id="H0EYP7"/>
<comment type="caution">
    <text evidence="1">The sequence shown here is derived from an EMBL/GenBank/DDBJ whole genome shotgun (WGS) entry which is preliminary data.</text>
</comment>
<dbReference type="Proteomes" id="UP000005446">
    <property type="component" value="Unassembled WGS sequence"/>
</dbReference>
<keyword evidence="2" id="KW-1185">Reference proteome</keyword>
<protein>
    <submittedName>
        <fullName evidence="1">Uncharacterized protein</fullName>
    </submittedName>
</protein>
<reference evidence="1 2" key="1">
    <citation type="journal article" date="2012" name="Eukaryot. Cell">
        <title>Genome sequence of the fungus Glarea lozoyensis: the first genome sequence of a species from the Helotiaceae family.</title>
        <authorList>
            <person name="Youssar L."/>
            <person name="Gruening B.A."/>
            <person name="Erxleben A."/>
            <person name="Guenther S."/>
            <person name="Huettel W."/>
        </authorList>
    </citation>
    <scope>NUCLEOTIDE SEQUENCE [LARGE SCALE GENOMIC DNA]</scope>
    <source>
        <strain evidence="2">ATCC 74030 / MF5533</strain>
    </source>
</reference>
<dbReference type="InParanoid" id="H0EYP7"/>
<evidence type="ECO:0000313" key="2">
    <source>
        <dbReference type="Proteomes" id="UP000005446"/>
    </source>
</evidence>
<name>H0EYP7_GLAL7</name>
<dbReference type="HOGENOM" id="CLU_2184237_0_0_1"/>
<dbReference type="EMBL" id="AGUE01000255">
    <property type="protein sequence ID" value="EHK96365.1"/>
    <property type="molecule type" value="Genomic_DNA"/>
</dbReference>